<gene>
    <name evidence="2" type="ORF">G0P99_21640</name>
</gene>
<name>A0A6B2P088_9RHOB</name>
<reference evidence="2" key="1">
    <citation type="submission" date="2020-02" db="EMBL/GenBank/DDBJ databases">
        <title>Delineation of the pyrene-degrading pathway in Roseobacter clade bacteria by genomic analysis.</title>
        <authorList>
            <person name="Zhou H."/>
            <person name="Wang H."/>
        </authorList>
    </citation>
    <scope>NUCLEOTIDE SEQUENCE</scope>
    <source>
        <strain evidence="2">PrR005</strain>
    </source>
</reference>
<dbReference type="EMBL" id="JAAGOX010000055">
    <property type="protein sequence ID" value="NDW47555.1"/>
    <property type="molecule type" value="Genomic_DNA"/>
</dbReference>
<evidence type="ECO:0000313" key="2">
    <source>
        <dbReference type="EMBL" id="NDW47555.1"/>
    </source>
</evidence>
<comment type="caution">
    <text evidence="2">The sequence shown here is derived from an EMBL/GenBank/DDBJ whole genome shotgun (WGS) entry which is preliminary data.</text>
</comment>
<sequence>MKRMISASLVLSLALAAAPALAGNGNGNGNGKGNGKAPHKVEKTVKVTRPANTTVSVHCPPGLAKKAVPCVPPGQVKARYGIGDYIPRDYFRIDDPYRYGLKRDGYYVRAGDYVYQIDRDTHKVLNLIGAVADILN</sequence>
<keyword evidence="1" id="KW-0732">Signal</keyword>
<dbReference type="RefSeq" id="WP_164132567.1">
    <property type="nucleotide sequence ID" value="NZ_JAAGOX010000055.1"/>
</dbReference>
<feature type="chain" id="PRO_5025580929" description="RcnB family protein" evidence="1">
    <location>
        <begin position="23"/>
        <end position="136"/>
    </location>
</feature>
<dbReference type="AlphaFoldDB" id="A0A6B2P088"/>
<organism evidence="2">
    <name type="scientific">Ruegeria sp. PrR005</name>
    <dbReference type="NCBI Taxonomy" id="2706882"/>
    <lineage>
        <taxon>Bacteria</taxon>
        <taxon>Pseudomonadati</taxon>
        <taxon>Pseudomonadota</taxon>
        <taxon>Alphaproteobacteria</taxon>
        <taxon>Rhodobacterales</taxon>
        <taxon>Roseobacteraceae</taxon>
        <taxon>Ruegeria</taxon>
    </lineage>
</organism>
<accession>A0A6B2P088</accession>
<feature type="signal peptide" evidence="1">
    <location>
        <begin position="1"/>
        <end position="22"/>
    </location>
</feature>
<proteinExistence type="predicted"/>
<evidence type="ECO:0000256" key="1">
    <source>
        <dbReference type="SAM" id="SignalP"/>
    </source>
</evidence>
<evidence type="ECO:0008006" key="3">
    <source>
        <dbReference type="Google" id="ProtNLM"/>
    </source>
</evidence>
<protein>
    <recommendedName>
        <fullName evidence="3">RcnB family protein</fullName>
    </recommendedName>
</protein>